<dbReference type="GO" id="GO:0007283">
    <property type="term" value="P:spermatogenesis"/>
    <property type="evidence" value="ECO:0007669"/>
    <property type="project" value="TreeGrafter"/>
</dbReference>
<dbReference type="OrthoDB" id="9995375at2759"/>
<dbReference type="GO" id="GO:0034587">
    <property type="term" value="P:piRNA processing"/>
    <property type="evidence" value="ECO:0007669"/>
    <property type="project" value="TreeGrafter"/>
</dbReference>
<dbReference type="FunFam" id="3.30.1370.10:FF:000056">
    <property type="entry name" value="Tudor and KH domain containing"/>
    <property type="match status" value="1"/>
</dbReference>
<dbReference type="InterPro" id="IPR047380">
    <property type="entry name" value="TDRD2-like_tudor"/>
</dbReference>
<dbReference type="SUPFAM" id="SSF63748">
    <property type="entry name" value="Tudor/PWWP/MBT"/>
    <property type="match status" value="1"/>
</dbReference>
<dbReference type="InterPro" id="IPR035437">
    <property type="entry name" value="SNase_OB-fold_sf"/>
</dbReference>
<organism evidence="5 6">
    <name type="scientific">Microcaecilia unicolor</name>
    <dbReference type="NCBI Taxonomy" id="1415580"/>
    <lineage>
        <taxon>Eukaryota</taxon>
        <taxon>Metazoa</taxon>
        <taxon>Chordata</taxon>
        <taxon>Craniata</taxon>
        <taxon>Vertebrata</taxon>
        <taxon>Euteleostomi</taxon>
        <taxon>Amphibia</taxon>
        <taxon>Gymnophiona</taxon>
        <taxon>Siphonopidae</taxon>
        <taxon>Microcaecilia</taxon>
    </lineage>
</organism>
<dbReference type="GO" id="GO:0005739">
    <property type="term" value="C:mitochondrion"/>
    <property type="evidence" value="ECO:0007669"/>
    <property type="project" value="UniProtKB-ARBA"/>
</dbReference>
<keyword evidence="3" id="KW-1133">Transmembrane helix</keyword>
<dbReference type="InParanoid" id="A0A6P7WJD4"/>
<keyword evidence="3" id="KW-0812">Transmembrane</keyword>
<evidence type="ECO:0000256" key="1">
    <source>
        <dbReference type="PROSITE-ProRule" id="PRU00117"/>
    </source>
</evidence>
<feature type="compositionally biased region" description="Basic and acidic residues" evidence="2">
    <location>
        <begin position="224"/>
        <end position="235"/>
    </location>
</feature>
<dbReference type="GO" id="GO:0030719">
    <property type="term" value="P:P granule organization"/>
    <property type="evidence" value="ECO:0007669"/>
    <property type="project" value="TreeGrafter"/>
</dbReference>
<name>A0A6P7WJD4_9AMPH</name>
<dbReference type="CDD" id="cd20412">
    <property type="entry name" value="Tudor_TDRD2"/>
    <property type="match status" value="1"/>
</dbReference>
<feature type="domain" description="Tudor" evidence="4">
    <location>
        <begin position="355"/>
        <end position="414"/>
    </location>
</feature>
<dbReference type="CDD" id="cd22429">
    <property type="entry name" value="KH-I_TDRKH_rpt2"/>
    <property type="match status" value="1"/>
</dbReference>
<dbReference type="InterPro" id="IPR050621">
    <property type="entry name" value="Tudor_domain_containing"/>
</dbReference>
<sequence>MSATESYWTNLSTQQKVAVSLGIPACITIAYILYRRYRESKDENVAFIGEDDIEVEMKVPQEAVKLIIGRQGAIIKQLRKETGARIDVDDSENARGDRVLLISGIPVQVCRAKETIRRILSENMPVSEELLVPQRAVGRIIGRGGETIRVISKSSGAKVFCSREPDDKLALTRTITVTGTQKEVEAAKQLIQEKVLEEEALKKKVLQSVSSRCQRKQPIGVRRVDVGPGAKDEQALSHQSGDFSNSLRDVPDQCRRTQEHMLPSELQKQKASDVEDDLQASVTAPSAEDVYKFEIPSPDFSFKADEHLDVYVCASENPNHFWIQILGSRSLQLDKLATEMSQYYESYSQSLELLSVGVGDIVAAPYTHDRLWYRAKVLGILDNGNLDLYYVDFGDNGEAALGELRVLRSDFLSLPFQAIECSLAGIGPAGEQWSEEALDEFDRLTYCAEWKPLVAKLSSYSQTGVCTWPQVQLYDFSDRKSIEVGQELIRLGHAVQRPQVKEVGIGDRGDHSVTTDGTDPPQQLLEDADASRHRLFLESRRSPEELRTLSCLSLSDQSIEVLRADQEMQGTSLAPVLPLPLYSMSSSTPSRDAENPGTLTTSLYRKKAGAMQEPKDCCAEETTLEGCAEGAALLNKDSVNMKPAREVNAGTSLGEVCEISSSTSAGDSSTALSSLSSGDSLGLDSTTYSLRGCFYYLSSEEPCSSVFDSHSGSEREFSSISSCMGNSSRENASMSASREDLLDKELL</sequence>
<dbReference type="CTD" id="11022"/>
<keyword evidence="5" id="KW-1185">Reference proteome</keyword>
<feature type="compositionally biased region" description="Polar residues" evidence="2">
    <location>
        <begin position="723"/>
        <end position="736"/>
    </location>
</feature>
<dbReference type="InterPro" id="IPR036612">
    <property type="entry name" value="KH_dom_type_1_sf"/>
</dbReference>
<dbReference type="PROSITE" id="PS50084">
    <property type="entry name" value="KH_TYPE_1"/>
    <property type="match status" value="2"/>
</dbReference>
<dbReference type="InterPro" id="IPR047382">
    <property type="entry name" value="KH-I_TDRKH_rpt1"/>
</dbReference>
<feature type="region of interest" description="Disordered" evidence="2">
    <location>
        <begin position="224"/>
        <end position="247"/>
    </location>
</feature>
<dbReference type="Gene3D" id="2.40.50.90">
    <property type="match status" value="1"/>
</dbReference>
<dbReference type="PANTHER" id="PTHR22948:SF18">
    <property type="entry name" value="TUDOR AND KH DOMAIN-CONTAINING PROTEIN"/>
    <property type="match status" value="1"/>
</dbReference>
<dbReference type="Pfam" id="PF00567">
    <property type="entry name" value="TUDOR"/>
    <property type="match status" value="1"/>
</dbReference>
<dbReference type="Proteomes" id="UP000515156">
    <property type="component" value="Chromosome 14"/>
</dbReference>
<dbReference type="InterPro" id="IPR002999">
    <property type="entry name" value="Tudor"/>
</dbReference>
<dbReference type="CDD" id="cd22428">
    <property type="entry name" value="KH-I_TDRKH_rpt1"/>
    <property type="match status" value="1"/>
</dbReference>
<accession>A0A6P7WJD4</accession>
<gene>
    <name evidence="6" type="primary">TDRKH</name>
</gene>
<dbReference type="GeneID" id="115457890"/>
<dbReference type="InterPro" id="IPR047381">
    <property type="entry name" value="KH-I_TDRKH_rpt2"/>
</dbReference>
<dbReference type="InterPro" id="IPR004088">
    <property type="entry name" value="KH_dom_type_1"/>
</dbReference>
<dbReference type="GO" id="GO:0043186">
    <property type="term" value="C:P granule"/>
    <property type="evidence" value="ECO:0007669"/>
    <property type="project" value="TreeGrafter"/>
</dbReference>
<dbReference type="SMART" id="SM00322">
    <property type="entry name" value="KH"/>
    <property type="match status" value="2"/>
</dbReference>
<keyword evidence="3" id="KW-0472">Membrane</keyword>
<evidence type="ECO:0000313" key="6">
    <source>
        <dbReference type="RefSeq" id="XP_030043422.1"/>
    </source>
</evidence>
<reference evidence="6" key="1">
    <citation type="submission" date="2025-08" db="UniProtKB">
        <authorList>
            <consortium name="RefSeq"/>
        </authorList>
    </citation>
    <scope>IDENTIFICATION</scope>
</reference>
<keyword evidence="1" id="KW-0694">RNA-binding</keyword>
<evidence type="ECO:0000259" key="4">
    <source>
        <dbReference type="PROSITE" id="PS50304"/>
    </source>
</evidence>
<dbReference type="Pfam" id="PF00013">
    <property type="entry name" value="KH_1"/>
    <property type="match status" value="2"/>
</dbReference>
<dbReference type="Gene3D" id="2.30.30.140">
    <property type="match status" value="1"/>
</dbReference>
<feature type="compositionally biased region" description="Polar residues" evidence="2">
    <location>
        <begin position="236"/>
        <end position="247"/>
    </location>
</feature>
<dbReference type="SUPFAM" id="SSF54791">
    <property type="entry name" value="Eukaryotic type KH-domain (KH-domain type I)"/>
    <property type="match status" value="2"/>
</dbReference>
<protein>
    <submittedName>
        <fullName evidence="6">Tudor and KH domain-containing protein</fullName>
    </submittedName>
</protein>
<dbReference type="AlphaFoldDB" id="A0A6P7WJD4"/>
<dbReference type="InterPro" id="IPR004087">
    <property type="entry name" value="KH_dom"/>
</dbReference>
<dbReference type="SMART" id="SM00333">
    <property type="entry name" value="TUDOR"/>
    <property type="match status" value="1"/>
</dbReference>
<feature type="transmembrane region" description="Helical" evidence="3">
    <location>
        <begin position="17"/>
        <end position="34"/>
    </location>
</feature>
<dbReference type="KEGG" id="muo:115457890"/>
<proteinExistence type="predicted"/>
<feature type="region of interest" description="Disordered" evidence="2">
    <location>
        <begin position="720"/>
        <end position="747"/>
    </location>
</feature>
<dbReference type="GO" id="GO:0003723">
    <property type="term" value="F:RNA binding"/>
    <property type="evidence" value="ECO:0007669"/>
    <property type="project" value="UniProtKB-UniRule"/>
</dbReference>
<dbReference type="PROSITE" id="PS50304">
    <property type="entry name" value="TUDOR"/>
    <property type="match status" value="1"/>
</dbReference>
<evidence type="ECO:0000313" key="5">
    <source>
        <dbReference type="Proteomes" id="UP000515156"/>
    </source>
</evidence>
<feature type="compositionally biased region" description="Basic and acidic residues" evidence="2">
    <location>
        <begin position="737"/>
        <end position="747"/>
    </location>
</feature>
<dbReference type="FunCoup" id="A0A6P7WJD4">
    <property type="interactions" value="534"/>
</dbReference>
<evidence type="ECO:0000256" key="3">
    <source>
        <dbReference type="SAM" id="Phobius"/>
    </source>
</evidence>
<dbReference type="PANTHER" id="PTHR22948">
    <property type="entry name" value="TUDOR DOMAIN CONTAINING PROTEIN"/>
    <property type="match status" value="1"/>
</dbReference>
<dbReference type="RefSeq" id="XP_030043422.1">
    <property type="nucleotide sequence ID" value="XM_030187562.1"/>
</dbReference>
<evidence type="ECO:0000256" key="2">
    <source>
        <dbReference type="SAM" id="MobiDB-lite"/>
    </source>
</evidence>
<dbReference type="Gene3D" id="3.30.1370.10">
    <property type="entry name" value="K Homology domain, type 1"/>
    <property type="match status" value="2"/>
</dbReference>